<organism evidence="2 3">
    <name type="scientific">Pedobacter miscanthi</name>
    <dbReference type="NCBI Taxonomy" id="2259170"/>
    <lineage>
        <taxon>Bacteria</taxon>
        <taxon>Pseudomonadati</taxon>
        <taxon>Bacteroidota</taxon>
        <taxon>Sphingobacteriia</taxon>
        <taxon>Sphingobacteriales</taxon>
        <taxon>Sphingobacteriaceae</taxon>
        <taxon>Pedobacter</taxon>
    </lineage>
</organism>
<dbReference type="Pfam" id="PF06580">
    <property type="entry name" value="His_kinase"/>
    <property type="match status" value="1"/>
</dbReference>
<dbReference type="InterPro" id="IPR010559">
    <property type="entry name" value="Sig_transdc_His_kin_internal"/>
</dbReference>
<sequence length="235" mass="26593">MLAGLRGSITVGGTAAAIKLMKCVYQKQETALLLAKEKLNAELQMLKAQLHPHFLFNTLNNIYSLTQDVPGKASAMVMGLSQLLRYILYECNRPLVPLEKELKMAGDYLRLEAMRYDEKLDISLQFPNVSGYLIAPLMLLPFIENAFKHGASQMTEQPWISLGITMESGLFSMKLINGKPQEAETTTWGIGIENVRKRLALIYPEQHTLEISDLQEIYIVNLKIKLSHDRDQQKI</sequence>
<evidence type="ECO:0000259" key="1">
    <source>
        <dbReference type="Pfam" id="PF06580"/>
    </source>
</evidence>
<feature type="domain" description="Signal transduction histidine kinase internal region" evidence="1">
    <location>
        <begin position="41"/>
        <end position="120"/>
    </location>
</feature>
<dbReference type="EMBL" id="QNQU01000005">
    <property type="protein sequence ID" value="RBQ09142.1"/>
    <property type="molecule type" value="Genomic_DNA"/>
</dbReference>
<evidence type="ECO:0000313" key="2">
    <source>
        <dbReference type="EMBL" id="RBQ09142.1"/>
    </source>
</evidence>
<protein>
    <submittedName>
        <fullName evidence="2">Two-component system sensor protein</fullName>
    </submittedName>
</protein>
<accession>A0A366L7P6</accession>
<comment type="caution">
    <text evidence="2">The sequence shown here is derived from an EMBL/GenBank/DDBJ whole genome shotgun (WGS) entry which is preliminary data.</text>
</comment>
<name>A0A366L7P6_9SPHI</name>
<dbReference type="GO" id="GO:0016020">
    <property type="term" value="C:membrane"/>
    <property type="evidence" value="ECO:0007669"/>
    <property type="project" value="InterPro"/>
</dbReference>
<gene>
    <name evidence="2" type="ORF">DRW42_06840</name>
</gene>
<proteinExistence type="predicted"/>
<reference evidence="2 3" key="1">
    <citation type="submission" date="2018-07" db="EMBL/GenBank/DDBJ databases">
        <title>A draft genome of a endophytic bacteria, a new species of Pedobacter.</title>
        <authorList>
            <person name="Zhang Z.D."/>
            <person name="Chen Z.J."/>
        </authorList>
    </citation>
    <scope>NUCLEOTIDE SEQUENCE [LARGE SCALE GENOMIC DNA]</scope>
    <source>
        <strain evidence="2 3">RS10</strain>
    </source>
</reference>
<dbReference type="GO" id="GO:0000155">
    <property type="term" value="F:phosphorelay sensor kinase activity"/>
    <property type="evidence" value="ECO:0007669"/>
    <property type="project" value="InterPro"/>
</dbReference>
<evidence type="ECO:0000313" key="3">
    <source>
        <dbReference type="Proteomes" id="UP000252081"/>
    </source>
</evidence>
<dbReference type="OrthoDB" id="9792992at2"/>
<dbReference type="PANTHER" id="PTHR34220">
    <property type="entry name" value="SENSOR HISTIDINE KINASE YPDA"/>
    <property type="match status" value="1"/>
</dbReference>
<dbReference type="PANTHER" id="PTHR34220:SF7">
    <property type="entry name" value="SENSOR HISTIDINE KINASE YPDA"/>
    <property type="match status" value="1"/>
</dbReference>
<dbReference type="InterPro" id="IPR050640">
    <property type="entry name" value="Bact_2-comp_sensor_kinase"/>
</dbReference>
<dbReference type="Proteomes" id="UP000252081">
    <property type="component" value="Unassembled WGS sequence"/>
</dbReference>
<keyword evidence="3" id="KW-1185">Reference proteome</keyword>
<dbReference type="AlphaFoldDB" id="A0A366L7P6"/>